<dbReference type="PANTHER" id="PTHR20963">
    <property type="entry name" value="MULTIPLE INOSITOL POLYPHOSPHATE PHOSPHATASE-RELATED"/>
    <property type="match status" value="1"/>
</dbReference>
<evidence type="ECO:0008006" key="6">
    <source>
        <dbReference type="Google" id="ProtNLM"/>
    </source>
</evidence>
<dbReference type="InterPro" id="IPR000560">
    <property type="entry name" value="His_Pase_clade-2"/>
</dbReference>
<keyword evidence="2" id="KW-0325">Glycoprotein</keyword>
<proteinExistence type="predicted"/>
<sequence length="460" mass="51838">MLTSAVLSLVVLANSASAYEAQQPLQPFEHSQGYHFDPLLHLPGTSQYFDAVGFGLQHRAPEGCTVNSASYLLRHGAIYANDDEYEDFIKPFLFKLEKHRSGFSGPLEFLNKWQSPIDEDHLEDLTPSGADVAQQVGHHIAKRYAHLADTVKRVVADTKARTYHTALNFIKPFPEGDDIEIVRFNKKHLNNGTRALLPHKACSAFTKAPGKKEQHKFIDVYATPISKRLRPYTPEDCIFSPMDVLAMQSLCGYESAILGKRSPLCSVFSDSEWMAYEYAWDMKYFHMVGPANPLSNYMGMPWLSAQSQLFSEIDDDPEGHNRTTGWPSEQRLFLSFTHREVPPVVATALGLFNSSAKCGFDEFPTTHINWERGWKMSDLIPFLGHVGMEKMTCERQHTHVPGSTVKEEYIRFIANTAPRPLPFCQDGPGASCPFEEFKKIIAAGNEKYGDFDKACKNDKD</sequence>
<keyword evidence="3" id="KW-0732">Signal</keyword>
<dbReference type="Gene3D" id="3.40.50.1240">
    <property type="entry name" value="Phosphoglycerate mutase-like"/>
    <property type="match status" value="1"/>
</dbReference>
<dbReference type="PANTHER" id="PTHR20963:SF12">
    <property type="entry name" value="HISTIDINE ACID PHOSPHATASE"/>
    <property type="match status" value="1"/>
</dbReference>
<gene>
    <name evidence="4" type="ORF">LTR24_002164</name>
</gene>
<dbReference type="InterPro" id="IPR029033">
    <property type="entry name" value="His_PPase_superfam"/>
</dbReference>
<dbReference type="PIRSF" id="PIRSF000894">
    <property type="entry name" value="Acid_phosphatase"/>
    <property type="match status" value="1"/>
</dbReference>
<accession>A0ABR0KIP4</accession>
<keyword evidence="1" id="KW-0378">Hydrolase</keyword>
<dbReference type="Pfam" id="PF00328">
    <property type="entry name" value="His_Phos_2"/>
    <property type="match status" value="1"/>
</dbReference>
<evidence type="ECO:0000313" key="5">
    <source>
        <dbReference type="Proteomes" id="UP001345013"/>
    </source>
</evidence>
<protein>
    <recommendedName>
        <fullName evidence="6">Histidine acid phosphatase</fullName>
    </recommendedName>
</protein>
<feature type="chain" id="PRO_5046465875" description="Histidine acid phosphatase" evidence="3">
    <location>
        <begin position="19"/>
        <end position="460"/>
    </location>
</feature>
<dbReference type="InterPro" id="IPR016274">
    <property type="entry name" value="Histidine_acid_Pase_euk"/>
</dbReference>
<dbReference type="EMBL" id="JAVRRG010000017">
    <property type="protein sequence ID" value="KAK5097697.1"/>
    <property type="molecule type" value="Genomic_DNA"/>
</dbReference>
<evidence type="ECO:0000256" key="2">
    <source>
        <dbReference type="ARBA" id="ARBA00023180"/>
    </source>
</evidence>
<keyword evidence="5" id="KW-1185">Reference proteome</keyword>
<feature type="signal peptide" evidence="3">
    <location>
        <begin position="1"/>
        <end position="18"/>
    </location>
</feature>
<evidence type="ECO:0000256" key="1">
    <source>
        <dbReference type="ARBA" id="ARBA00022801"/>
    </source>
</evidence>
<organism evidence="4 5">
    <name type="scientific">Lithohypha guttulata</name>
    <dbReference type="NCBI Taxonomy" id="1690604"/>
    <lineage>
        <taxon>Eukaryota</taxon>
        <taxon>Fungi</taxon>
        <taxon>Dikarya</taxon>
        <taxon>Ascomycota</taxon>
        <taxon>Pezizomycotina</taxon>
        <taxon>Eurotiomycetes</taxon>
        <taxon>Chaetothyriomycetidae</taxon>
        <taxon>Chaetothyriales</taxon>
        <taxon>Trichomeriaceae</taxon>
        <taxon>Lithohypha</taxon>
    </lineage>
</organism>
<comment type="caution">
    <text evidence="4">The sequence shown here is derived from an EMBL/GenBank/DDBJ whole genome shotgun (WGS) entry which is preliminary data.</text>
</comment>
<reference evidence="4 5" key="1">
    <citation type="submission" date="2023-08" db="EMBL/GenBank/DDBJ databases">
        <title>Black Yeasts Isolated from many extreme environments.</title>
        <authorList>
            <person name="Coleine C."/>
            <person name="Stajich J.E."/>
            <person name="Selbmann L."/>
        </authorList>
    </citation>
    <scope>NUCLEOTIDE SEQUENCE [LARGE SCALE GENOMIC DNA]</scope>
    <source>
        <strain evidence="4 5">CCFEE 5885</strain>
    </source>
</reference>
<dbReference type="Proteomes" id="UP001345013">
    <property type="component" value="Unassembled WGS sequence"/>
</dbReference>
<dbReference type="CDD" id="cd07061">
    <property type="entry name" value="HP_HAP_like"/>
    <property type="match status" value="1"/>
</dbReference>
<name>A0ABR0KIP4_9EURO</name>
<dbReference type="SUPFAM" id="SSF53254">
    <property type="entry name" value="Phosphoglycerate mutase-like"/>
    <property type="match status" value="1"/>
</dbReference>
<evidence type="ECO:0000313" key="4">
    <source>
        <dbReference type="EMBL" id="KAK5097697.1"/>
    </source>
</evidence>
<evidence type="ECO:0000256" key="3">
    <source>
        <dbReference type="SAM" id="SignalP"/>
    </source>
</evidence>